<organism evidence="1 2">
    <name type="scientific">Paenibacillus gallinarum</name>
    <dbReference type="NCBI Taxonomy" id="2762232"/>
    <lineage>
        <taxon>Bacteria</taxon>
        <taxon>Bacillati</taxon>
        <taxon>Bacillota</taxon>
        <taxon>Bacilli</taxon>
        <taxon>Bacillales</taxon>
        <taxon>Paenibacillaceae</taxon>
        <taxon>Paenibacillus</taxon>
    </lineage>
</organism>
<evidence type="ECO:0000313" key="1">
    <source>
        <dbReference type="EMBL" id="MBD7966771.1"/>
    </source>
</evidence>
<comment type="caution">
    <text evidence="1">The sequence shown here is derived from an EMBL/GenBank/DDBJ whole genome shotgun (WGS) entry which is preliminary data.</text>
</comment>
<dbReference type="RefSeq" id="WP_191797606.1">
    <property type="nucleotide sequence ID" value="NZ_JACSQL010000001.1"/>
</dbReference>
<evidence type="ECO:0000313" key="2">
    <source>
        <dbReference type="Proteomes" id="UP000608071"/>
    </source>
</evidence>
<dbReference type="Proteomes" id="UP000608071">
    <property type="component" value="Unassembled WGS sequence"/>
</dbReference>
<dbReference type="EMBL" id="JACSQL010000001">
    <property type="protein sequence ID" value="MBD7966771.1"/>
    <property type="molecule type" value="Genomic_DNA"/>
</dbReference>
<sequence>MRQQFLMSSWKTASKLVSSYFKKSWSIHDYPTEYRQISGQDAGEEQQFPWEARIINWYWMSGKGHTKQEAYKALQENFMDYQAKGNDLPRPGSKSGMVFTSVDQINYLEPEGIILFKEIFGLDYYGMFISDDSTLYDFCDTKEKAQRKIAKIQEKYGIRVEDITGLRIVGILERMREAGV</sequence>
<keyword evidence="2" id="KW-1185">Reference proteome</keyword>
<proteinExistence type="predicted"/>
<protein>
    <submittedName>
        <fullName evidence="1">Uncharacterized protein</fullName>
    </submittedName>
</protein>
<reference evidence="1 2" key="1">
    <citation type="submission" date="2020-08" db="EMBL/GenBank/DDBJ databases">
        <title>A Genomic Blueprint of the Chicken Gut Microbiome.</title>
        <authorList>
            <person name="Gilroy R."/>
            <person name="Ravi A."/>
            <person name="Getino M."/>
            <person name="Pursley I."/>
            <person name="Horton D.L."/>
            <person name="Alikhan N.-F."/>
            <person name="Baker D."/>
            <person name="Gharbi K."/>
            <person name="Hall N."/>
            <person name="Watson M."/>
            <person name="Adriaenssens E.M."/>
            <person name="Foster-Nyarko E."/>
            <person name="Jarju S."/>
            <person name="Secka A."/>
            <person name="Antonio M."/>
            <person name="Oren A."/>
            <person name="Chaudhuri R."/>
            <person name="La Ragione R.M."/>
            <person name="Hildebrand F."/>
            <person name="Pallen M.J."/>
        </authorList>
    </citation>
    <scope>NUCLEOTIDE SEQUENCE [LARGE SCALE GENOMIC DNA]</scope>
    <source>
        <strain evidence="1 2">Sa2BVA9</strain>
    </source>
</reference>
<name>A0ABR8STF3_9BACL</name>
<gene>
    <name evidence="1" type="ORF">H9647_01720</name>
</gene>
<accession>A0ABR8STF3</accession>